<sequence length="324" mass="36742">MFVRQLRPLSGLISSRQPVCTFLRPFSSSLRLQHPPRGDARRMRARFRPVDTQDPNVNPNVVQPAYYNQVPNPGGVLTGADAITRMLSEPILVVERRMEMMNLILGFEQANKYIIMDGNGNQLGFMEEEDFGFVKAIMRQVYRLHRPFKVNVYDNAGNHLLTISRKFSFINSKIKAILPASQGDGIIIGESQQQWHLWRRKYNLFQHHSNDEYDQFADIDAPFLSFAFPARDREGAIMGAVDRNWVGLGREFFTDTGIYVLRMDPSAFLAVPDVGKVVGPMTLDERAVLLATAVSIDFDYFSRHSRSSGGLFSMGGGDYFDDMS</sequence>
<dbReference type="Proteomes" id="UP000256601">
    <property type="component" value="Unassembled WGS sequence"/>
</dbReference>
<gene>
    <name evidence="4" type="ORF">B0I71DRAFT_127460</name>
    <name evidence="3" type="ORF">YALI1_B21787g</name>
</gene>
<dbReference type="InterPro" id="IPR025659">
    <property type="entry name" value="Tubby-like_C"/>
</dbReference>
<reference evidence="4 6" key="2">
    <citation type="submission" date="2018-07" db="EMBL/GenBank/DDBJ databases">
        <title>Draft Genome Assemblies for Five Robust Yarrowia lipolytica Strains Exhibiting High Lipid Production and Pentose Sugar Utilization and Sugar Alcohol Secretion from Undetoxified Lignocellulosic Biomass Hydrolysates.</title>
        <authorList>
            <consortium name="DOE Joint Genome Institute"/>
            <person name="Walker C."/>
            <person name="Ryu S."/>
            <person name="Na H."/>
            <person name="Zane M."/>
            <person name="LaButti K."/>
            <person name="Lipzen A."/>
            <person name="Haridas S."/>
            <person name="Barry K."/>
            <person name="Grigoriev I.V."/>
            <person name="Quarterman J."/>
            <person name="Slininger P."/>
            <person name="Dien B."/>
            <person name="Trinh C.T."/>
        </authorList>
    </citation>
    <scope>NUCLEOTIDE SEQUENCE [LARGE SCALE GENOMIC DNA]</scope>
    <source>
        <strain evidence="4 6">YB392</strain>
    </source>
</reference>
<dbReference type="GeneID" id="2907153"/>
<organism evidence="3 5">
    <name type="scientific">Yarrowia lipolytica</name>
    <name type="common">Candida lipolytica</name>
    <dbReference type="NCBI Taxonomy" id="4952"/>
    <lineage>
        <taxon>Eukaryota</taxon>
        <taxon>Fungi</taxon>
        <taxon>Dikarya</taxon>
        <taxon>Ascomycota</taxon>
        <taxon>Saccharomycotina</taxon>
        <taxon>Dipodascomycetes</taxon>
        <taxon>Dipodascales</taxon>
        <taxon>Dipodascales incertae sedis</taxon>
        <taxon>Yarrowia</taxon>
    </lineage>
</organism>
<protein>
    <recommendedName>
        <fullName evidence="2">Phospholipid scramblase</fullName>
    </recommendedName>
</protein>
<evidence type="ECO:0000313" key="6">
    <source>
        <dbReference type="Proteomes" id="UP000256601"/>
    </source>
</evidence>
<dbReference type="KEGG" id="yli:2907153"/>
<evidence type="ECO:0000313" key="3">
    <source>
        <dbReference type="EMBL" id="AOW01805.1"/>
    </source>
</evidence>
<dbReference type="Pfam" id="PF03803">
    <property type="entry name" value="Scramblase"/>
    <property type="match status" value="1"/>
</dbReference>
<name>A0A1D8N848_YARLL</name>
<comment type="similarity">
    <text evidence="1 2">Belongs to the phospholipid scramblase family.</text>
</comment>
<dbReference type="Proteomes" id="UP000182444">
    <property type="component" value="Chromosome 1B"/>
</dbReference>
<dbReference type="PANTHER" id="PTHR23248">
    <property type="entry name" value="PHOSPHOLIPID SCRAMBLASE-RELATED"/>
    <property type="match status" value="1"/>
</dbReference>
<evidence type="ECO:0000256" key="1">
    <source>
        <dbReference type="ARBA" id="ARBA00005350"/>
    </source>
</evidence>
<evidence type="ECO:0000313" key="5">
    <source>
        <dbReference type="Proteomes" id="UP000182444"/>
    </source>
</evidence>
<dbReference type="AlphaFoldDB" id="A0A1D8N848"/>
<dbReference type="VEuPathDB" id="FungiDB:YALI0_B16720g"/>
<dbReference type="PANTHER" id="PTHR23248:SF9">
    <property type="entry name" value="PHOSPHOLIPID SCRAMBLASE"/>
    <property type="match status" value="1"/>
</dbReference>
<dbReference type="GO" id="GO:0005886">
    <property type="term" value="C:plasma membrane"/>
    <property type="evidence" value="ECO:0007669"/>
    <property type="project" value="TreeGrafter"/>
</dbReference>
<evidence type="ECO:0000256" key="2">
    <source>
        <dbReference type="RuleBase" id="RU363116"/>
    </source>
</evidence>
<reference evidence="3 5" key="1">
    <citation type="journal article" date="2016" name="PLoS ONE">
        <title>Sequence Assembly of Yarrowia lipolytica Strain W29/CLIB89 Shows Transposable Element Diversity.</title>
        <authorList>
            <person name="Magnan C."/>
            <person name="Yu J."/>
            <person name="Chang I."/>
            <person name="Jahn E."/>
            <person name="Kanomata Y."/>
            <person name="Wu J."/>
            <person name="Zeller M."/>
            <person name="Oakes M."/>
            <person name="Baldi P."/>
            <person name="Sandmeyer S."/>
        </authorList>
    </citation>
    <scope>NUCLEOTIDE SEQUENCE [LARGE SCALE GENOMIC DNA]</scope>
    <source>
        <strain evidence="3">CLIB89</strain>
        <strain evidence="5">CLIB89(W29)</strain>
    </source>
</reference>
<accession>A0A1D8N848</accession>
<dbReference type="SUPFAM" id="SSF54518">
    <property type="entry name" value="Tubby C-terminal domain-like"/>
    <property type="match status" value="1"/>
</dbReference>
<proteinExistence type="inferred from homology"/>
<dbReference type="VEuPathDB" id="FungiDB:YALI1_B21787g"/>
<dbReference type="EMBL" id="CP017554">
    <property type="protein sequence ID" value="AOW01805.1"/>
    <property type="molecule type" value="Genomic_DNA"/>
</dbReference>
<dbReference type="eggNOG" id="KOG0621">
    <property type="taxonomic scope" value="Eukaryota"/>
</dbReference>
<dbReference type="EMBL" id="KZ858953">
    <property type="protein sequence ID" value="RDW28362.1"/>
    <property type="molecule type" value="Genomic_DNA"/>
</dbReference>
<evidence type="ECO:0000313" key="4">
    <source>
        <dbReference type="EMBL" id="RDW28362.1"/>
    </source>
</evidence>
<dbReference type="OMA" id="QNWHLWR"/>
<dbReference type="InterPro" id="IPR005552">
    <property type="entry name" value="Scramblase"/>
</dbReference>
<dbReference type="GO" id="GO:0017128">
    <property type="term" value="F:phospholipid scramblase activity"/>
    <property type="evidence" value="ECO:0007669"/>
    <property type="project" value="InterPro"/>
</dbReference>